<gene>
    <name evidence="1" type="ORF">UFOPK3564_00910</name>
</gene>
<reference evidence="1" key="1">
    <citation type="submission" date="2020-05" db="EMBL/GenBank/DDBJ databases">
        <authorList>
            <person name="Chiriac C."/>
            <person name="Salcher M."/>
            <person name="Ghai R."/>
            <person name="Kavagutti S V."/>
        </authorList>
    </citation>
    <scope>NUCLEOTIDE SEQUENCE</scope>
</reference>
<sequence length="96" mass="10442">MTTRCTYEPADLAGSPLALRCAKEDGHDGQHHLLSISPDGSAAWLYIEDDQRPLEAAIHLDLLPGAVDDEMAVVLCAYADLLMQQPTDANPKEPTR</sequence>
<dbReference type="AlphaFoldDB" id="A0A6J7GSE1"/>
<proteinExistence type="predicted"/>
<organism evidence="1">
    <name type="scientific">freshwater metagenome</name>
    <dbReference type="NCBI Taxonomy" id="449393"/>
    <lineage>
        <taxon>unclassified sequences</taxon>
        <taxon>metagenomes</taxon>
        <taxon>ecological metagenomes</taxon>
    </lineage>
</organism>
<evidence type="ECO:0000313" key="1">
    <source>
        <dbReference type="EMBL" id="CAB4906359.1"/>
    </source>
</evidence>
<name>A0A6J7GSE1_9ZZZZ</name>
<protein>
    <submittedName>
        <fullName evidence="1">Unannotated protein</fullName>
    </submittedName>
</protein>
<dbReference type="EMBL" id="CAFBMK010000036">
    <property type="protein sequence ID" value="CAB4906359.1"/>
    <property type="molecule type" value="Genomic_DNA"/>
</dbReference>
<accession>A0A6J7GSE1</accession>